<feature type="compositionally biased region" description="Basic and acidic residues" evidence="1">
    <location>
        <begin position="275"/>
        <end position="295"/>
    </location>
</feature>
<name>A0A8S1CHN6_9INSE</name>
<feature type="chain" id="PRO_5035815235" description="Ig-like domain-containing protein" evidence="2">
    <location>
        <begin position="19"/>
        <end position="435"/>
    </location>
</feature>
<reference evidence="3 4" key="1">
    <citation type="submission" date="2020-04" db="EMBL/GenBank/DDBJ databases">
        <authorList>
            <person name="Alioto T."/>
            <person name="Alioto T."/>
            <person name="Gomez Garrido J."/>
        </authorList>
    </citation>
    <scope>NUCLEOTIDE SEQUENCE [LARGE SCALE GENOMIC DNA]</scope>
</reference>
<dbReference type="AlphaFoldDB" id="A0A8S1CHN6"/>
<evidence type="ECO:0000313" key="3">
    <source>
        <dbReference type="EMBL" id="CAB3367967.1"/>
    </source>
</evidence>
<proteinExistence type="predicted"/>
<evidence type="ECO:0008006" key="5">
    <source>
        <dbReference type="Google" id="ProtNLM"/>
    </source>
</evidence>
<dbReference type="OrthoDB" id="8188865at2759"/>
<evidence type="ECO:0000256" key="1">
    <source>
        <dbReference type="SAM" id="MobiDB-lite"/>
    </source>
</evidence>
<feature type="signal peptide" evidence="2">
    <location>
        <begin position="1"/>
        <end position="18"/>
    </location>
</feature>
<feature type="region of interest" description="Disordered" evidence="1">
    <location>
        <begin position="192"/>
        <end position="349"/>
    </location>
</feature>
<organism evidence="3 4">
    <name type="scientific">Cloeon dipterum</name>
    <dbReference type="NCBI Taxonomy" id="197152"/>
    <lineage>
        <taxon>Eukaryota</taxon>
        <taxon>Metazoa</taxon>
        <taxon>Ecdysozoa</taxon>
        <taxon>Arthropoda</taxon>
        <taxon>Hexapoda</taxon>
        <taxon>Insecta</taxon>
        <taxon>Pterygota</taxon>
        <taxon>Palaeoptera</taxon>
        <taxon>Ephemeroptera</taxon>
        <taxon>Pisciforma</taxon>
        <taxon>Baetidae</taxon>
        <taxon>Cloeon</taxon>
    </lineage>
</organism>
<sequence length="435" mass="47960">MSASLTLLLLAGTSACWALIPVGETQGDFQPSTWAAAPTPVPKQPEGRSFGKARLKHGYGHNKPSHHKVDLAIDPEKIILKCKVHEPLEHIIWIRSKCPNDHIDGGMVVAEGATVQDKTLYDVRILGGNSSITSELLLKNPLDPTVSGFFRCEAWPHGGGGPPYGQNVAQDVYVIGGPDMLRRCFGGWDDSPSPSHGSYDSWNVKHRSSNDAETITPPPPPAPAKPAASSYRPSSYSHHQSYYSAPSYKNDMRTSESHKAQEVVSRVSQQAQQQEQHHHQQQHQDWKQKQIEQPRHPSYGRPILTNAGLKYAAAQSQSRVNTETPDPPTEDPSTVKPITDPPSLPPRTYIAGPFIPSPVLKEHHSHGTTEEPSHQVVDVKTEQQNATKDDHAWNIEHLMSGSYPFGQNNRRGKAVEAKVEEKLFIVTPLPLTTQT</sequence>
<feature type="compositionally biased region" description="Low complexity" evidence="1">
    <location>
        <begin position="225"/>
        <end position="248"/>
    </location>
</feature>
<protein>
    <recommendedName>
        <fullName evidence="5">Ig-like domain-containing protein</fullName>
    </recommendedName>
</protein>
<keyword evidence="2" id="KW-0732">Signal</keyword>
<dbReference type="EMBL" id="CADEPI010000035">
    <property type="protein sequence ID" value="CAB3367967.1"/>
    <property type="molecule type" value="Genomic_DNA"/>
</dbReference>
<feature type="compositionally biased region" description="Polar residues" evidence="1">
    <location>
        <begin position="192"/>
        <end position="201"/>
    </location>
</feature>
<evidence type="ECO:0000313" key="4">
    <source>
        <dbReference type="Proteomes" id="UP000494165"/>
    </source>
</evidence>
<evidence type="ECO:0000256" key="2">
    <source>
        <dbReference type="SAM" id="SignalP"/>
    </source>
</evidence>
<keyword evidence="4" id="KW-1185">Reference proteome</keyword>
<accession>A0A8S1CHN6</accession>
<dbReference type="Proteomes" id="UP000494165">
    <property type="component" value="Unassembled WGS sequence"/>
</dbReference>
<feature type="compositionally biased region" description="Basic and acidic residues" evidence="1">
    <location>
        <begin position="250"/>
        <end position="261"/>
    </location>
</feature>
<comment type="caution">
    <text evidence="3">The sequence shown here is derived from an EMBL/GenBank/DDBJ whole genome shotgun (WGS) entry which is preliminary data.</text>
</comment>
<gene>
    <name evidence="3" type="ORF">CLODIP_2_CD08384</name>
</gene>